<evidence type="ECO:0000256" key="1">
    <source>
        <dbReference type="SAM" id="Coils"/>
    </source>
</evidence>
<evidence type="ECO:0000313" key="4">
    <source>
        <dbReference type="Proteomes" id="UP000310263"/>
    </source>
</evidence>
<dbReference type="PANTHER" id="PTHR43685:SF11">
    <property type="entry name" value="GLYCOSYLTRANSFERASE TAGX-RELATED"/>
    <property type="match status" value="1"/>
</dbReference>
<gene>
    <name evidence="3" type="ORF">E5334_06485</name>
</gene>
<feature type="coiled-coil region" evidence="1">
    <location>
        <begin position="565"/>
        <end position="606"/>
    </location>
</feature>
<keyword evidence="4" id="KW-1185">Reference proteome</keyword>
<sequence length="617" mass="65795">MACDVSVIIRSSNGGAYLPAAIQAAMAQEGLNFEIVVVDDASTDSTAQVAAEASLAHPSLRVISMAEHSGRMESYRAGLRASSGTYVLFSDAPDMLLPQSLGRLFQVASQTRADILVTSSEFKPLLDSLDANDVQRPAASSQASVSPEDTGNISEARLLAADIFSDQDTGAALRVVSPLMQTVDGEAIIDAFFRTRSVPVQLRGRLFKTELARHAFAEIEINSVASHDEAVAGFMCAILAQRLVVRPDLHGLVIAENPAPSLLEASDFAAICANRSTAEVAVGYLNRSEQWERYYDAWEGLAVGLVRQATDIFPARVQPVAWADAATELLNSWGAPYIAAALEDNEDSDLCSVSIALASSAALAQTGARPHSLAILVREGDDLVQLRKLQDSLASRRTSCSIIAEEGAATGSLAVAQTIPAYSSPLERARELSRILSDLEIDGLVLSAGDVRGVYDELVARAQMVPVALIATEPIESVAAYRAIAAQVALASCVVPATGVDSELWSLLGVRIASLGGLVASLSLGTTRADLNARRLALQLNTLVRSYQTSIDNLKESCAHAIDRNGRMETQIAGLKDRCANLEGRLEEAVAERDELERELESLRSSGIFSRLRHKGK</sequence>
<name>A0A4V3RR70_9ACTN</name>
<dbReference type="RefSeq" id="WP_136012783.1">
    <property type="nucleotide sequence ID" value="NZ_SRYE01000004.1"/>
</dbReference>
<dbReference type="Gene3D" id="3.90.550.10">
    <property type="entry name" value="Spore Coat Polysaccharide Biosynthesis Protein SpsA, Chain A"/>
    <property type="match status" value="1"/>
</dbReference>
<evidence type="ECO:0000313" key="3">
    <source>
        <dbReference type="EMBL" id="TGY61650.1"/>
    </source>
</evidence>
<protein>
    <submittedName>
        <fullName evidence="3">Glycosyltransferase family 2 protein</fullName>
    </submittedName>
</protein>
<dbReference type="PANTHER" id="PTHR43685">
    <property type="entry name" value="GLYCOSYLTRANSFERASE"/>
    <property type="match status" value="1"/>
</dbReference>
<dbReference type="OrthoDB" id="1666828at2"/>
<dbReference type="InterPro" id="IPR029044">
    <property type="entry name" value="Nucleotide-diphossugar_trans"/>
</dbReference>
<proteinExistence type="predicted"/>
<dbReference type="Proteomes" id="UP000310263">
    <property type="component" value="Unassembled WGS sequence"/>
</dbReference>
<dbReference type="AlphaFoldDB" id="A0A4V3RR70"/>
<dbReference type="CDD" id="cd00761">
    <property type="entry name" value="Glyco_tranf_GTA_type"/>
    <property type="match status" value="1"/>
</dbReference>
<dbReference type="EMBL" id="SRYE01000004">
    <property type="protein sequence ID" value="TGY61650.1"/>
    <property type="molecule type" value="Genomic_DNA"/>
</dbReference>
<dbReference type="InterPro" id="IPR001173">
    <property type="entry name" value="Glyco_trans_2-like"/>
</dbReference>
<dbReference type="Gene3D" id="1.20.5.1160">
    <property type="entry name" value="Vasodilator-stimulated phosphoprotein"/>
    <property type="match status" value="1"/>
</dbReference>
<feature type="domain" description="Glycosyltransferase 2-like" evidence="2">
    <location>
        <begin position="6"/>
        <end position="119"/>
    </location>
</feature>
<comment type="caution">
    <text evidence="3">The sequence shown here is derived from an EMBL/GenBank/DDBJ whole genome shotgun (WGS) entry which is preliminary data.</text>
</comment>
<reference evidence="3 4" key="1">
    <citation type="submission" date="2019-04" db="EMBL/GenBank/DDBJ databases">
        <title>Microbes associate with the intestines of laboratory mice.</title>
        <authorList>
            <person name="Navarre W."/>
            <person name="Wong E."/>
            <person name="Huang K."/>
            <person name="Tropini C."/>
            <person name="Ng K."/>
            <person name="Yu B."/>
        </authorList>
    </citation>
    <scope>NUCLEOTIDE SEQUENCE [LARGE SCALE GENOMIC DNA]</scope>
    <source>
        <strain evidence="3 4">NM07_P-09</strain>
    </source>
</reference>
<dbReference type="InterPro" id="IPR050834">
    <property type="entry name" value="Glycosyltransf_2"/>
</dbReference>
<evidence type="ECO:0000259" key="2">
    <source>
        <dbReference type="Pfam" id="PF00535"/>
    </source>
</evidence>
<dbReference type="SUPFAM" id="SSF53448">
    <property type="entry name" value="Nucleotide-diphospho-sugar transferases"/>
    <property type="match status" value="1"/>
</dbReference>
<dbReference type="Pfam" id="PF00535">
    <property type="entry name" value="Glycos_transf_2"/>
    <property type="match status" value="1"/>
</dbReference>
<keyword evidence="1" id="KW-0175">Coiled coil</keyword>
<accession>A0A4V3RR70</accession>
<organism evidence="3 4">
    <name type="scientific">Muricaecibacterium torontonense</name>
    <dbReference type="NCBI Taxonomy" id="3032871"/>
    <lineage>
        <taxon>Bacteria</taxon>
        <taxon>Bacillati</taxon>
        <taxon>Actinomycetota</taxon>
        <taxon>Coriobacteriia</taxon>
        <taxon>Coriobacteriales</taxon>
        <taxon>Atopobiaceae</taxon>
        <taxon>Muricaecibacterium</taxon>
    </lineage>
</organism>